<feature type="transmembrane region" description="Helical" evidence="6">
    <location>
        <begin position="6"/>
        <end position="26"/>
    </location>
</feature>
<accession>A0A8J4WT17</accession>
<proteinExistence type="inferred from homology"/>
<sequence length="103" mass="11232">CLSILFAAVGVLGALYSFGVAMLGLINGPYCKKYFQWRTPFKDGSGNYLKDHNLWRECTEPAGVVEFNVGLFSTLLACSTLQLILCASQMINILTICICGVCI</sequence>
<dbReference type="InterPro" id="IPR008661">
    <property type="entry name" value="L6_membrane"/>
</dbReference>
<evidence type="ECO:0000313" key="8">
    <source>
        <dbReference type="Proteomes" id="UP000727407"/>
    </source>
</evidence>
<keyword evidence="4 6" id="KW-1133">Transmembrane helix</keyword>
<reference evidence="7" key="1">
    <citation type="submission" date="2020-07" db="EMBL/GenBank/DDBJ databases">
        <title>Clarias magur genome sequencing, assembly and annotation.</title>
        <authorList>
            <person name="Kushwaha B."/>
            <person name="Kumar R."/>
            <person name="Das P."/>
            <person name="Joshi C.G."/>
            <person name="Kumar D."/>
            <person name="Nagpure N.S."/>
            <person name="Pandey M."/>
            <person name="Agarwal S."/>
            <person name="Srivastava S."/>
            <person name="Singh M."/>
            <person name="Sahoo L."/>
            <person name="Jayasankar P."/>
            <person name="Meher P.K."/>
            <person name="Koringa P.G."/>
            <person name="Iquebal M.A."/>
            <person name="Das S.P."/>
            <person name="Bit A."/>
            <person name="Patnaik S."/>
            <person name="Patel N."/>
            <person name="Shah T.M."/>
            <person name="Hinsu A."/>
            <person name="Jena J.K."/>
        </authorList>
    </citation>
    <scope>NUCLEOTIDE SEQUENCE</scope>
    <source>
        <strain evidence="7">CIFAMagur01</strain>
        <tissue evidence="7">Testis</tissue>
    </source>
</reference>
<evidence type="ECO:0000313" key="7">
    <source>
        <dbReference type="EMBL" id="KAF5891884.1"/>
    </source>
</evidence>
<protein>
    <submittedName>
        <fullName evidence="7">Transmembrane 4 L6 family member 4-like</fullName>
    </submittedName>
</protein>
<evidence type="ECO:0000256" key="2">
    <source>
        <dbReference type="ARBA" id="ARBA00006193"/>
    </source>
</evidence>
<organism evidence="7 8">
    <name type="scientific">Clarias magur</name>
    <name type="common">Asian catfish</name>
    <name type="synonym">Macropteronotus magur</name>
    <dbReference type="NCBI Taxonomy" id="1594786"/>
    <lineage>
        <taxon>Eukaryota</taxon>
        <taxon>Metazoa</taxon>
        <taxon>Chordata</taxon>
        <taxon>Craniata</taxon>
        <taxon>Vertebrata</taxon>
        <taxon>Euteleostomi</taxon>
        <taxon>Actinopterygii</taxon>
        <taxon>Neopterygii</taxon>
        <taxon>Teleostei</taxon>
        <taxon>Ostariophysi</taxon>
        <taxon>Siluriformes</taxon>
        <taxon>Clariidae</taxon>
        <taxon>Clarias</taxon>
    </lineage>
</organism>
<keyword evidence="3 6" id="KW-0812">Transmembrane</keyword>
<dbReference type="PANTHER" id="PTHR14198">
    <property type="entry name" value="TRANSMEMBRANE 4 L6 FAMILY MEMBER 1-RELATED"/>
    <property type="match status" value="1"/>
</dbReference>
<dbReference type="Pfam" id="PF05805">
    <property type="entry name" value="L6_membrane"/>
    <property type="match status" value="1"/>
</dbReference>
<evidence type="ECO:0000256" key="4">
    <source>
        <dbReference type="ARBA" id="ARBA00022989"/>
    </source>
</evidence>
<dbReference type="PANTHER" id="PTHR14198:SF23">
    <property type="entry name" value="SI:CH211-137I24.10"/>
    <property type="match status" value="1"/>
</dbReference>
<comment type="similarity">
    <text evidence="2">Belongs to the L6 tetraspanin family.</text>
</comment>
<keyword evidence="5 6" id="KW-0472">Membrane</keyword>
<name>A0A8J4WT17_CLAMG</name>
<gene>
    <name evidence="7" type="ORF">DAT39_018429</name>
</gene>
<evidence type="ECO:0000256" key="5">
    <source>
        <dbReference type="ARBA" id="ARBA00023136"/>
    </source>
</evidence>
<keyword evidence="8" id="KW-1185">Reference proteome</keyword>
<dbReference type="OrthoDB" id="9937421at2759"/>
<evidence type="ECO:0000256" key="3">
    <source>
        <dbReference type="ARBA" id="ARBA00022692"/>
    </source>
</evidence>
<comment type="subcellular location">
    <subcellularLocation>
        <location evidence="1">Membrane</location>
        <topology evidence="1">Multi-pass membrane protein</topology>
    </subcellularLocation>
</comment>
<evidence type="ECO:0000256" key="1">
    <source>
        <dbReference type="ARBA" id="ARBA00004141"/>
    </source>
</evidence>
<dbReference type="GO" id="GO:0016020">
    <property type="term" value="C:membrane"/>
    <property type="evidence" value="ECO:0007669"/>
    <property type="project" value="UniProtKB-SubCell"/>
</dbReference>
<dbReference type="EMBL" id="QNUK01000544">
    <property type="protein sequence ID" value="KAF5891884.1"/>
    <property type="molecule type" value="Genomic_DNA"/>
</dbReference>
<comment type="caution">
    <text evidence="7">The sequence shown here is derived from an EMBL/GenBank/DDBJ whole genome shotgun (WGS) entry which is preliminary data.</text>
</comment>
<evidence type="ECO:0000256" key="6">
    <source>
        <dbReference type="SAM" id="Phobius"/>
    </source>
</evidence>
<dbReference type="AlphaFoldDB" id="A0A8J4WT17"/>
<feature type="non-terminal residue" evidence="7">
    <location>
        <position position="103"/>
    </location>
</feature>
<dbReference type="Proteomes" id="UP000727407">
    <property type="component" value="Unassembled WGS sequence"/>
</dbReference>
<feature type="non-terminal residue" evidence="7">
    <location>
        <position position="1"/>
    </location>
</feature>